<dbReference type="EMBL" id="UINC01002255">
    <property type="protein sequence ID" value="SUZ94671.1"/>
    <property type="molecule type" value="Genomic_DNA"/>
</dbReference>
<name>A0A381RU43_9ZZZZ</name>
<organism evidence="1">
    <name type="scientific">marine metagenome</name>
    <dbReference type="NCBI Taxonomy" id="408172"/>
    <lineage>
        <taxon>unclassified sequences</taxon>
        <taxon>metagenomes</taxon>
        <taxon>ecological metagenomes</taxon>
    </lineage>
</organism>
<gene>
    <name evidence="1" type="ORF">METZ01_LOCUS47525</name>
</gene>
<sequence>VLWQLDALHFLIVLVRLRFRALWLSQEN</sequence>
<feature type="non-terminal residue" evidence="1">
    <location>
        <position position="1"/>
    </location>
</feature>
<protein>
    <submittedName>
        <fullName evidence="1">Uncharacterized protein</fullName>
    </submittedName>
</protein>
<reference evidence="1" key="1">
    <citation type="submission" date="2018-05" db="EMBL/GenBank/DDBJ databases">
        <authorList>
            <person name="Lanie J.A."/>
            <person name="Ng W.-L."/>
            <person name="Kazmierczak K.M."/>
            <person name="Andrzejewski T.M."/>
            <person name="Davidsen T.M."/>
            <person name="Wayne K.J."/>
            <person name="Tettelin H."/>
            <person name="Glass J.I."/>
            <person name="Rusch D."/>
            <person name="Podicherti R."/>
            <person name="Tsui H.-C.T."/>
            <person name="Winkler M.E."/>
        </authorList>
    </citation>
    <scope>NUCLEOTIDE SEQUENCE</scope>
</reference>
<evidence type="ECO:0000313" key="1">
    <source>
        <dbReference type="EMBL" id="SUZ94671.1"/>
    </source>
</evidence>
<proteinExistence type="predicted"/>
<feature type="non-terminal residue" evidence="1">
    <location>
        <position position="28"/>
    </location>
</feature>
<dbReference type="AlphaFoldDB" id="A0A381RU43"/>
<accession>A0A381RU43</accession>